<name>A0A1I6Z4N0_9HYPH</name>
<dbReference type="InterPro" id="IPR017896">
    <property type="entry name" value="4Fe4S_Fe-S-bd"/>
</dbReference>
<dbReference type="PROSITE" id="PS00198">
    <property type="entry name" value="4FE4S_FER_1"/>
    <property type="match status" value="1"/>
</dbReference>
<feature type="domain" description="4Fe-4S ferredoxin-type" evidence="10">
    <location>
        <begin position="252"/>
        <end position="281"/>
    </location>
</feature>
<dbReference type="Proteomes" id="UP000183371">
    <property type="component" value="Unassembled WGS sequence"/>
</dbReference>
<evidence type="ECO:0000256" key="4">
    <source>
        <dbReference type="ARBA" id="ARBA00022737"/>
    </source>
</evidence>
<dbReference type="Pfam" id="PF12838">
    <property type="entry name" value="Fer4_7"/>
    <property type="match status" value="1"/>
</dbReference>
<keyword evidence="4" id="KW-0677">Repeat</keyword>
<dbReference type="NCBIfam" id="NF007013">
    <property type="entry name" value="PRK09477.1"/>
    <property type="match status" value="1"/>
</dbReference>
<feature type="transmembrane region" description="Helical" evidence="9">
    <location>
        <begin position="139"/>
        <end position="157"/>
    </location>
</feature>
<evidence type="ECO:0000313" key="11">
    <source>
        <dbReference type="EMBL" id="SFT57624.1"/>
    </source>
</evidence>
<dbReference type="SUPFAM" id="SSF54862">
    <property type="entry name" value="4Fe-4S ferredoxins"/>
    <property type="match status" value="1"/>
</dbReference>
<feature type="domain" description="4Fe-4S ferredoxin-type" evidence="10">
    <location>
        <begin position="216"/>
        <end position="247"/>
    </location>
</feature>
<evidence type="ECO:0000313" key="12">
    <source>
        <dbReference type="Proteomes" id="UP000183371"/>
    </source>
</evidence>
<protein>
    <submittedName>
        <fullName evidence="11">Ferredoxin-type protein NapH</fullName>
    </submittedName>
</protein>
<dbReference type="Pfam" id="PF12801">
    <property type="entry name" value="Fer4_5"/>
    <property type="match status" value="2"/>
</dbReference>
<keyword evidence="7" id="KW-0411">Iron-sulfur</keyword>
<dbReference type="PROSITE" id="PS51379">
    <property type="entry name" value="4FE4S_FER_2"/>
    <property type="match status" value="2"/>
</dbReference>
<gene>
    <name evidence="11" type="ORF">SAMN05444141_10267</name>
</gene>
<organism evidence="11 12">
    <name type="scientific">Pseudovibrio denitrificans</name>
    <dbReference type="NCBI Taxonomy" id="258256"/>
    <lineage>
        <taxon>Bacteria</taxon>
        <taxon>Pseudomonadati</taxon>
        <taxon>Pseudomonadota</taxon>
        <taxon>Alphaproteobacteria</taxon>
        <taxon>Hyphomicrobiales</taxon>
        <taxon>Stappiaceae</taxon>
        <taxon>Pseudovibrio</taxon>
    </lineage>
</organism>
<evidence type="ECO:0000256" key="5">
    <source>
        <dbReference type="ARBA" id="ARBA00022982"/>
    </source>
</evidence>
<feature type="transmembrane region" description="Helical" evidence="9">
    <location>
        <begin position="33"/>
        <end position="50"/>
    </location>
</feature>
<dbReference type="PANTHER" id="PTHR30176:SF3">
    <property type="entry name" value="FERREDOXIN-TYPE PROTEIN NAPH"/>
    <property type="match status" value="1"/>
</dbReference>
<dbReference type="InterPro" id="IPR017900">
    <property type="entry name" value="4Fe4S_Fe_S_CS"/>
</dbReference>
<evidence type="ECO:0000259" key="10">
    <source>
        <dbReference type="PROSITE" id="PS51379"/>
    </source>
</evidence>
<dbReference type="InterPro" id="IPR011886">
    <property type="entry name" value="NapH_MauN"/>
</dbReference>
<accession>A0A1I6Z4N0</accession>
<dbReference type="RefSeq" id="WP_054784619.1">
    <property type="nucleotide sequence ID" value="NZ_FPBD01000002.1"/>
</dbReference>
<evidence type="ECO:0000256" key="7">
    <source>
        <dbReference type="ARBA" id="ARBA00023014"/>
    </source>
</evidence>
<evidence type="ECO:0000256" key="1">
    <source>
        <dbReference type="ARBA" id="ARBA00022448"/>
    </source>
</evidence>
<feature type="region of interest" description="Disordered" evidence="8">
    <location>
        <begin position="289"/>
        <end position="309"/>
    </location>
</feature>
<feature type="transmembrane region" description="Helical" evidence="9">
    <location>
        <begin position="83"/>
        <end position="105"/>
    </location>
</feature>
<keyword evidence="3" id="KW-0479">Metal-binding</keyword>
<keyword evidence="9" id="KW-0472">Membrane</keyword>
<dbReference type="GO" id="GO:0046872">
    <property type="term" value="F:metal ion binding"/>
    <property type="evidence" value="ECO:0007669"/>
    <property type="project" value="UniProtKB-KW"/>
</dbReference>
<sequence length="309" mass="34369">MTTHALDAQSLKEKKRSWVLRNRFLLLRRSTQLLVLALFLAGPWAGVWIVKGTLTSSMTLNILPLSDPFLLLQTMVTGHWPELTGLIGLAIVVVSYAVFGGRLYCSWVCPMNVVTDSANWLHRKLDLKKGWQPKKHTRYWVLAMTLLVAAGSGSLAYELVNPVTLLHRGLVFGMGFAWAAVLMVFLFDTFVSRHGWCGHLCPMGAVYGLLNTKSLLRISAKNREACDDCMDCFEVCPENHVISPALRGKGDDTPLIQHRDCTSCGRCIDVCDLDVFSFTHRFDTQLIQPTSIEPGPRDPVATKAMGGHK</sequence>
<evidence type="ECO:0000256" key="6">
    <source>
        <dbReference type="ARBA" id="ARBA00023004"/>
    </source>
</evidence>
<evidence type="ECO:0000256" key="9">
    <source>
        <dbReference type="SAM" id="Phobius"/>
    </source>
</evidence>
<feature type="transmembrane region" description="Helical" evidence="9">
    <location>
        <begin position="169"/>
        <end position="187"/>
    </location>
</feature>
<keyword evidence="12" id="KW-1185">Reference proteome</keyword>
<dbReference type="PANTHER" id="PTHR30176">
    <property type="entry name" value="FERREDOXIN-TYPE PROTEIN NAPH"/>
    <property type="match status" value="1"/>
</dbReference>
<keyword evidence="1" id="KW-0813">Transport</keyword>
<reference evidence="12" key="1">
    <citation type="submission" date="2016-10" db="EMBL/GenBank/DDBJ databases">
        <authorList>
            <person name="Varghese N."/>
            <person name="Submissions S."/>
        </authorList>
    </citation>
    <scope>NUCLEOTIDE SEQUENCE [LARGE SCALE GENOMIC DNA]</scope>
    <source>
        <strain evidence="12">DSM 17465</strain>
    </source>
</reference>
<dbReference type="AlphaFoldDB" id="A0A1I6Z4N0"/>
<evidence type="ECO:0000256" key="2">
    <source>
        <dbReference type="ARBA" id="ARBA00022485"/>
    </source>
</evidence>
<proteinExistence type="predicted"/>
<dbReference type="NCBIfam" id="TIGR02163">
    <property type="entry name" value="napH"/>
    <property type="match status" value="1"/>
</dbReference>
<dbReference type="InterPro" id="IPR051684">
    <property type="entry name" value="Electron_Trans/Redox"/>
</dbReference>
<dbReference type="GO" id="GO:0005886">
    <property type="term" value="C:plasma membrane"/>
    <property type="evidence" value="ECO:0007669"/>
    <property type="project" value="TreeGrafter"/>
</dbReference>
<dbReference type="Gene3D" id="3.30.70.20">
    <property type="match status" value="1"/>
</dbReference>
<keyword evidence="9" id="KW-0812">Transmembrane</keyword>
<keyword evidence="9" id="KW-1133">Transmembrane helix</keyword>
<evidence type="ECO:0000256" key="3">
    <source>
        <dbReference type="ARBA" id="ARBA00022723"/>
    </source>
</evidence>
<dbReference type="EMBL" id="FPBD01000002">
    <property type="protein sequence ID" value="SFT57624.1"/>
    <property type="molecule type" value="Genomic_DNA"/>
</dbReference>
<dbReference type="GO" id="GO:0051539">
    <property type="term" value="F:4 iron, 4 sulfur cluster binding"/>
    <property type="evidence" value="ECO:0007669"/>
    <property type="project" value="UniProtKB-KW"/>
</dbReference>
<evidence type="ECO:0000256" key="8">
    <source>
        <dbReference type="SAM" id="MobiDB-lite"/>
    </source>
</evidence>
<keyword evidence="6" id="KW-0408">Iron</keyword>
<keyword evidence="2" id="KW-0004">4Fe-4S</keyword>
<keyword evidence="5" id="KW-0249">Electron transport</keyword>